<proteinExistence type="predicted"/>
<keyword evidence="3" id="KW-1185">Reference proteome</keyword>
<protein>
    <submittedName>
        <fullName evidence="2">HdeD family acid-resistance protein</fullName>
    </submittedName>
</protein>
<feature type="transmembrane region" description="Helical" evidence="1">
    <location>
        <begin position="89"/>
        <end position="108"/>
    </location>
</feature>
<feature type="transmembrane region" description="Helical" evidence="1">
    <location>
        <begin position="147"/>
        <end position="166"/>
    </location>
</feature>
<dbReference type="PANTHER" id="PTHR34989:SF1">
    <property type="entry name" value="PROTEIN HDED"/>
    <property type="match status" value="1"/>
</dbReference>
<feature type="transmembrane region" description="Helical" evidence="1">
    <location>
        <begin position="172"/>
        <end position="196"/>
    </location>
</feature>
<gene>
    <name evidence="2" type="ORF">FEZ63_17985</name>
</gene>
<dbReference type="PANTHER" id="PTHR34989">
    <property type="entry name" value="PROTEIN HDED"/>
    <property type="match status" value="1"/>
</dbReference>
<evidence type="ECO:0000313" key="3">
    <source>
        <dbReference type="Proteomes" id="UP000325684"/>
    </source>
</evidence>
<feature type="transmembrane region" description="Helical" evidence="1">
    <location>
        <begin position="34"/>
        <end position="56"/>
    </location>
</feature>
<dbReference type="OrthoDB" id="9815400at2"/>
<dbReference type="InterPro" id="IPR005325">
    <property type="entry name" value="DUF308_memb"/>
</dbReference>
<sequence>MSFLLPFKHRKRMMNSGRPDLDPAMGRDRVYYKWALSVVGSALLALGAMAIASLFVGAAPSVRFIGAMMTLGAVAQLLHAILVVGWSGFYAWLLSGGLYGIAGLVVIYNPSLASMTAALAVVFALCVSAILRMWTGVRLRPQAGWRWLALSGGFTIAVGVVVALGWPVDHVGLLATLLAADLVAQGFSAVAFGFSLKPGR</sequence>
<dbReference type="AlphaFoldDB" id="A0A5N3P746"/>
<evidence type="ECO:0000313" key="2">
    <source>
        <dbReference type="EMBL" id="KAB0265558.1"/>
    </source>
</evidence>
<evidence type="ECO:0000256" key="1">
    <source>
        <dbReference type="SAM" id="Phobius"/>
    </source>
</evidence>
<comment type="caution">
    <text evidence="2">The sequence shown here is derived from an EMBL/GenBank/DDBJ whole genome shotgun (WGS) entry which is preliminary data.</text>
</comment>
<dbReference type="EMBL" id="VCMV01000033">
    <property type="protein sequence ID" value="KAB0265558.1"/>
    <property type="molecule type" value="Genomic_DNA"/>
</dbReference>
<accession>A0A5N3P746</accession>
<reference evidence="2 3" key="1">
    <citation type="journal article" date="2019" name="Microorganisms">
        <title>Genome Insights into the Novel Species Microvirga brassicacearum, a Rapeseed Endophyte with Biotechnological Potential.</title>
        <authorList>
            <person name="Jimenez-Gomez A."/>
            <person name="Saati-Santamaria Z."/>
            <person name="Igual J.M."/>
            <person name="Rivas R."/>
            <person name="Mateos P.F."/>
            <person name="Garcia-Fraile P."/>
        </authorList>
    </citation>
    <scope>NUCLEOTIDE SEQUENCE [LARGE SCALE GENOMIC DNA]</scope>
    <source>
        <strain evidence="2 3">CDVBN77</strain>
    </source>
</reference>
<keyword evidence="1" id="KW-0812">Transmembrane</keyword>
<organism evidence="2 3">
    <name type="scientific">Microvirga brassicacearum</name>
    <dbReference type="NCBI Taxonomy" id="2580413"/>
    <lineage>
        <taxon>Bacteria</taxon>
        <taxon>Pseudomonadati</taxon>
        <taxon>Pseudomonadota</taxon>
        <taxon>Alphaproteobacteria</taxon>
        <taxon>Hyphomicrobiales</taxon>
        <taxon>Methylobacteriaceae</taxon>
        <taxon>Microvirga</taxon>
    </lineage>
</organism>
<dbReference type="InterPro" id="IPR052712">
    <property type="entry name" value="Acid_resist_chaperone_HdeD"/>
</dbReference>
<dbReference type="Proteomes" id="UP000325684">
    <property type="component" value="Unassembled WGS sequence"/>
</dbReference>
<dbReference type="Pfam" id="PF03729">
    <property type="entry name" value="DUF308"/>
    <property type="match status" value="1"/>
</dbReference>
<dbReference type="GO" id="GO:0005886">
    <property type="term" value="C:plasma membrane"/>
    <property type="evidence" value="ECO:0007669"/>
    <property type="project" value="TreeGrafter"/>
</dbReference>
<keyword evidence="1" id="KW-1133">Transmembrane helix</keyword>
<name>A0A5N3P746_9HYPH</name>
<feature type="transmembrane region" description="Helical" evidence="1">
    <location>
        <begin position="62"/>
        <end position="82"/>
    </location>
</feature>
<feature type="transmembrane region" description="Helical" evidence="1">
    <location>
        <begin position="114"/>
        <end position="135"/>
    </location>
</feature>
<keyword evidence="1" id="KW-0472">Membrane</keyword>